<comment type="caution">
    <text evidence="1">The sequence shown here is derived from an EMBL/GenBank/DDBJ whole genome shotgun (WGS) entry which is preliminary data.</text>
</comment>
<evidence type="ECO:0000313" key="1">
    <source>
        <dbReference type="EMBL" id="KAJ1679277.1"/>
    </source>
</evidence>
<organism evidence="1 2">
    <name type="scientific">Spiromyces aspiralis</name>
    <dbReference type="NCBI Taxonomy" id="68401"/>
    <lineage>
        <taxon>Eukaryota</taxon>
        <taxon>Fungi</taxon>
        <taxon>Fungi incertae sedis</taxon>
        <taxon>Zoopagomycota</taxon>
        <taxon>Kickxellomycotina</taxon>
        <taxon>Kickxellomycetes</taxon>
        <taxon>Kickxellales</taxon>
        <taxon>Kickxellaceae</taxon>
        <taxon>Spiromyces</taxon>
    </lineage>
</organism>
<protein>
    <submittedName>
        <fullName evidence="1">Uncharacterized protein</fullName>
    </submittedName>
</protein>
<proteinExistence type="predicted"/>
<sequence>MDIGIPGSMPRLNPKCIHKAIATILALHGKVQPRSSFDRKSYFYPDQPLGFQITQHYHPIGVGGHLDLGEDDGLEYERRIGIRQIQLEQASELPTRRP</sequence>
<accession>A0ACC1HSR4</accession>
<gene>
    <name evidence="1" type="ORF">EV182_002373</name>
</gene>
<feature type="non-terminal residue" evidence="1">
    <location>
        <position position="98"/>
    </location>
</feature>
<evidence type="ECO:0000313" key="2">
    <source>
        <dbReference type="Proteomes" id="UP001145114"/>
    </source>
</evidence>
<keyword evidence="2" id="KW-1185">Reference proteome</keyword>
<name>A0ACC1HSR4_9FUNG</name>
<dbReference type="EMBL" id="JAMZIH010000482">
    <property type="protein sequence ID" value="KAJ1679277.1"/>
    <property type="molecule type" value="Genomic_DNA"/>
</dbReference>
<dbReference type="Proteomes" id="UP001145114">
    <property type="component" value="Unassembled WGS sequence"/>
</dbReference>
<reference evidence="1" key="1">
    <citation type="submission" date="2022-06" db="EMBL/GenBank/DDBJ databases">
        <title>Phylogenomic reconstructions and comparative analyses of Kickxellomycotina fungi.</title>
        <authorList>
            <person name="Reynolds N.K."/>
            <person name="Stajich J.E."/>
            <person name="Barry K."/>
            <person name="Grigoriev I.V."/>
            <person name="Crous P."/>
            <person name="Smith M.E."/>
        </authorList>
    </citation>
    <scope>NUCLEOTIDE SEQUENCE</scope>
    <source>
        <strain evidence="1">RSA 2271</strain>
    </source>
</reference>